<dbReference type="Proteomes" id="UP000002318">
    <property type="component" value="Chromosome"/>
</dbReference>
<organism evidence="1 2">
    <name type="scientific">Sediminispirochaeta smaragdinae (strain DSM 11293 / JCM 15392 / SEBR 4228)</name>
    <name type="common">Spirochaeta smaragdinae</name>
    <dbReference type="NCBI Taxonomy" id="573413"/>
    <lineage>
        <taxon>Bacteria</taxon>
        <taxon>Pseudomonadati</taxon>
        <taxon>Spirochaetota</taxon>
        <taxon>Spirochaetia</taxon>
        <taxon>Spirochaetales</taxon>
        <taxon>Spirochaetaceae</taxon>
        <taxon>Sediminispirochaeta</taxon>
    </lineage>
</organism>
<dbReference type="eggNOG" id="ENOG5033W49">
    <property type="taxonomic scope" value="Bacteria"/>
</dbReference>
<dbReference type="AlphaFoldDB" id="E1R3Q5"/>
<dbReference type="EMBL" id="CP002116">
    <property type="protein sequence ID" value="ADK82026.1"/>
    <property type="molecule type" value="Genomic_DNA"/>
</dbReference>
<dbReference type="OrthoDB" id="359899at2"/>
<name>E1R3Q5_SEDSS</name>
<dbReference type="HOGENOM" id="CLU_721479_0_0_12"/>
<dbReference type="KEGG" id="ssm:Spirs_2923"/>
<evidence type="ECO:0000313" key="1">
    <source>
        <dbReference type="EMBL" id="ADK82026.1"/>
    </source>
</evidence>
<evidence type="ECO:0008006" key="3">
    <source>
        <dbReference type="Google" id="ProtNLM"/>
    </source>
</evidence>
<proteinExistence type="predicted"/>
<protein>
    <recommendedName>
        <fullName evidence="3">Alginate export domain-containing protein</fullName>
    </recommendedName>
</protein>
<dbReference type="RefSeq" id="WP_013255485.1">
    <property type="nucleotide sequence ID" value="NC_014364.1"/>
</dbReference>
<evidence type="ECO:0000313" key="2">
    <source>
        <dbReference type="Proteomes" id="UP000002318"/>
    </source>
</evidence>
<dbReference type="STRING" id="573413.Spirs_2923"/>
<sequence length="395" mass="44063">MRIIRPRIFTLCILLIPAISLYAADLTVPKLDLLTTGNWNKDTNRVDLVTTAETKIAISGGYKFGGSLSLGFFSEDLGYLDQDASDVVDETATPQEDVDGLANYLDNNTYLRFQGAELTYRELFGSSNNDLTFFVGESDSFASGDVFMTRFGSADITTRYKGNRYFESGFDGIHTVNGTGLRIGSSWGTDRNQTDFYFYQDGYLGTGIYSADAWTAFNLETIKFETFLGTSFPQKSAGIYRAGFLFYYNPGTTGEFLAEIGIPKWTAGEAFEIGDFYFLFEPRIHIDPLTVILTLFWQPNYYLQSETTEGESADIHINFLFGDPLQSTISGGLETSFIVNTDYQSTDEDQFEIVTSPYISLGSPGISWNFACDVNLLPFHLETLVEGIIYIKAAF</sequence>
<keyword evidence="2" id="KW-1185">Reference proteome</keyword>
<accession>E1R3Q5</accession>
<gene>
    <name evidence="1" type="ordered locus">Spirs_2923</name>
</gene>
<reference evidence="1 2" key="1">
    <citation type="journal article" date="2010" name="Stand. Genomic Sci.">
        <title>Complete genome sequence of Spirochaeta smaragdinae type strain (SEBR 4228).</title>
        <authorList>
            <person name="Mavromatis K."/>
            <person name="Yasawong M."/>
            <person name="Chertkov O."/>
            <person name="Lapidus A."/>
            <person name="Lucas S."/>
            <person name="Nolan M."/>
            <person name="Del Rio T.G."/>
            <person name="Tice H."/>
            <person name="Cheng J.F."/>
            <person name="Pitluck S."/>
            <person name="Liolios K."/>
            <person name="Ivanova N."/>
            <person name="Tapia R."/>
            <person name="Han C."/>
            <person name="Bruce D."/>
            <person name="Goodwin L."/>
            <person name="Pati A."/>
            <person name="Chen A."/>
            <person name="Palaniappan K."/>
            <person name="Land M."/>
            <person name="Hauser L."/>
            <person name="Chang Y.J."/>
            <person name="Jeffries C.D."/>
            <person name="Detter J.C."/>
            <person name="Rohde M."/>
            <person name="Brambilla E."/>
            <person name="Spring S."/>
            <person name="Goker M."/>
            <person name="Sikorski J."/>
            <person name="Woyke T."/>
            <person name="Bristow J."/>
            <person name="Eisen J.A."/>
            <person name="Markowitz V."/>
            <person name="Hugenholtz P."/>
            <person name="Klenk H.P."/>
            <person name="Kyrpides N.C."/>
        </authorList>
    </citation>
    <scope>NUCLEOTIDE SEQUENCE [LARGE SCALE GENOMIC DNA]</scope>
    <source>
        <strain evidence="2">DSM 11293 / JCM 15392 / SEBR 4228</strain>
    </source>
</reference>